<organism evidence="6 7">
    <name type="scientific">Mycolicibacterium arabiense</name>
    <dbReference type="NCBI Taxonomy" id="1286181"/>
    <lineage>
        <taxon>Bacteria</taxon>
        <taxon>Bacillati</taxon>
        <taxon>Actinomycetota</taxon>
        <taxon>Actinomycetes</taxon>
        <taxon>Mycobacteriales</taxon>
        <taxon>Mycobacteriaceae</taxon>
        <taxon>Mycolicibacterium</taxon>
    </lineage>
</organism>
<evidence type="ECO:0000259" key="5">
    <source>
        <dbReference type="PROSITE" id="PS50977"/>
    </source>
</evidence>
<evidence type="ECO:0000256" key="2">
    <source>
        <dbReference type="ARBA" id="ARBA00023125"/>
    </source>
</evidence>
<dbReference type="PROSITE" id="PS50977">
    <property type="entry name" value="HTH_TETR_2"/>
    <property type="match status" value="1"/>
</dbReference>
<dbReference type="InterPro" id="IPR050109">
    <property type="entry name" value="HTH-type_TetR-like_transc_reg"/>
</dbReference>
<dbReference type="Gene3D" id="1.10.357.10">
    <property type="entry name" value="Tetracycline Repressor, domain 2"/>
    <property type="match status" value="1"/>
</dbReference>
<dbReference type="AlphaFoldDB" id="A0A7I7S5Y3"/>
<name>A0A7I7S5Y3_9MYCO</name>
<evidence type="ECO:0000313" key="6">
    <source>
        <dbReference type="EMBL" id="BBY52228.1"/>
    </source>
</evidence>
<reference evidence="6 7" key="1">
    <citation type="journal article" date="2019" name="Emerg. Microbes Infect.">
        <title>Comprehensive subspecies identification of 175 nontuberculous mycobacteria species based on 7547 genomic profiles.</title>
        <authorList>
            <person name="Matsumoto Y."/>
            <person name="Kinjo T."/>
            <person name="Motooka D."/>
            <person name="Nabeya D."/>
            <person name="Jung N."/>
            <person name="Uechi K."/>
            <person name="Horii T."/>
            <person name="Iida T."/>
            <person name="Fujita J."/>
            <person name="Nakamura S."/>
        </authorList>
    </citation>
    <scope>NUCLEOTIDE SEQUENCE [LARGE SCALE GENOMIC DNA]</scope>
    <source>
        <strain evidence="6 7">JCM 18538</strain>
    </source>
</reference>
<dbReference type="InterPro" id="IPR001647">
    <property type="entry name" value="HTH_TetR"/>
</dbReference>
<dbReference type="KEGG" id="marz:MARA_56960"/>
<keyword evidence="2 4" id="KW-0238">DNA-binding</keyword>
<evidence type="ECO:0000313" key="7">
    <source>
        <dbReference type="Proteomes" id="UP000467428"/>
    </source>
</evidence>
<keyword evidence="1" id="KW-0805">Transcription regulation</keyword>
<evidence type="ECO:0000256" key="1">
    <source>
        <dbReference type="ARBA" id="ARBA00023015"/>
    </source>
</evidence>
<keyword evidence="3" id="KW-0804">Transcription</keyword>
<dbReference type="PANTHER" id="PTHR30055:SF234">
    <property type="entry name" value="HTH-TYPE TRANSCRIPTIONAL REGULATOR BETI"/>
    <property type="match status" value="1"/>
</dbReference>
<sequence>MPFPRRPATAEPSSVGRIRDAALECFATNGIAATSLRTVAESAGVSVGSVQHHFGTKAALVESVNDHVLKIIGDAVAATPLTTASGDPLTEAGVRVTAMISANEFVVDYLARALIEGDEFGAEIFDGLLALSTAQREQFDAQDLLWPDQDMDWAALNPLILRLGAMVLRTHIERHLPGPLTEPDQLRRWDAAVTALIRRGQFRDSPPH</sequence>
<dbReference type="EMBL" id="AP022593">
    <property type="protein sequence ID" value="BBY52228.1"/>
    <property type="molecule type" value="Genomic_DNA"/>
</dbReference>
<dbReference type="RefSeq" id="WP_235887329.1">
    <property type="nucleotide sequence ID" value="NZ_AP022593.1"/>
</dbReference>
<dbReference type="PRINTS" id="PR00455">
    <property type="entry name" value="HTHTETR"/>
</dbReference>
<feature type="domain" description="HTH tetR-type" evidence="5">
    <location>
        <begin position="12"/>
        <end position="72"/>
    </location>
</feature>
<keyword evidence="7" id="KW-1185">Reference proteome</keyword>
<dbReference type="PANTHER" id="PTHR30055">
    <property type="entry name" value="HTH-TYPE TRANSCRIPTIONAL REGULATOR RUTR"/>
    <property type="match status" value="1"/>
</dbReference>
<feature type="DNA-binding region" description="H-T-H motif" evidence="4">
    <location>
        <begin position="35"/>
        <end position="54"/>
    </location>
</feature>
<dbReference type="Pfam" id="PF00440">
    <property type="entry name" value="TetR_N"/>
    <property type="match status" value="1"/>
</dbReference>
<dbReference type="GO" id="GO:0003700">
    <property type="term" value="F:DNA-binding transcription factor activity"/>
    <property type="evidence" value="ECO:0007669"/>
    <property type="project" value="TreeGrafter"/>
</dbReference>
<proteinExistence type="predicted"/>
<gene>
    <name evidence="6" type="ORF">MARA_56960</name>
</gene>
<dbReference type="InterPro" id="IPR009057">
    <property type="entry name" value="Homeodomain-like_sf"/>
</dbReference>
<dbReference type="GO" id="GO:0000976">
    <property type="term" value="F:transcription cis-regulatory region binding"/>
    <property type="evidence" value="ECO:0007669"/>
    <property type="project" value="TreeGrafter"/>
</dbReference>
<evidence type="ECO:0000256" key="3">
    <source>
        <dbReference type="ARBA" id="ARBA00023163"/>
    </source>
</evidence>
<geneLocation type="plasmid" evidence="7">
    <name>pjcm18538 dna</name>
</geneLocation>
<protein>
    <submittedName>
        <fullName evidence="6">Putative transcriptional regulator, TetR family protein</fullName>
    </submittedName>
</protein>
<dbReference type="Proteomes" id="UP000467428">
    <property type="component" value="Chromosome"/>
</dbReference>
<evidence type="ECO:0000256" key="4">
    <source>
        <dbReference type="PROSITE-ProRule" id="PRU00335"/>
    </source>
</evidence>
<accession>A0A7I7S5Y3</accession>
<dbReference type="SUPFAM" id="SSF46689">
    <property type="entry name" value="Homeodomain-like"/>
    <property type="match status" value="1"/>
</dbReference>